<feature type="domain" description="GIY-YIG" evidence="1">
    <location>
        <begin position="1"/>
        <end position="89"/>
    </location>
</feature>
<evidence type="ECO:0000313" key="2">
    <source>
        <dbReference type="EMBL" id="QHT93479.1"/>
    </source>
</evidence>
<evidence type="ECO:0000259" key="1">
    <source>
        <dbReference type="PROSITE" id="PS50164"/>
    </source>
</evidence>
<dbReference type="PANTHER" id="PTHR20208">
    <property type="entry name" value="STRUCTURE-SPECIFIC ENDONUCLEASE SUBUNIT SLX1"/>
    <property type="match status" value="1"/>
</dbReference>
<name>A0A6C0IKY5_9ZZZZ</name>
<dbReference type="Gene3D" id="3.40.1440.10">
    <property type="entry name" value="GIY-YIG endonuclease"/>
    <property type="match status" value="1"/>
</dbReference>
<protein>
    <recommendedName>
        <fullName evidence="1">GIY-YIG domain-containing protein</fullName>
    </recommendedName>
</protein>
<sequence>MWFCYILRNTQPEYARSTYNGSTNNPKRRLRQHNCEITGGAKVTTQKGGGWEYCAILSGFPDKINCLSCEWRIKCPSGRPGRRAPKYNSPAGRVGSLNEILPLEYWTKQCVVNNREFQMKLHVVTDLYDKLDTSIIPSNIEVIQCEKIDTEMLDIENDIYVTKS</sequence>
<reference evidence="2" key="1">
    <citation type="journal article" date="2020" name="Nature">
        <title>Giant virus diversity and host interactions through global metagenomics.</title>
        <authorList>
            <person name="Schulz F."/>
            <person name="Roux S."/>
            <person name="Paez-Espino D."/>
            <person name="Jungbluth S."/>
            <person name="Walsh D.A."/>
            <person name="Denef V.J."/>
            <person name="McMahon K.D."/>
            <person name="Konstantinidis K.T."/>
            <person name="Eloe-Fadrosh E.A."/>
            <person name="Kyrpides N.C."/>
            <person name="Woyke T."/>
        </authorList>
    </citation>
    <scope>NUCLEOTIDE SEQUENCE</scope>
    <source>
        <strain evidence="2">GVMAG-M-3300024252-29</strain>
    </source>
</reference>
<dbReference type="InterPro" id="IPR035901">
    <property type="entry name" value="GIY-YIG_endonuc_sf"/>
</dbReference>
<organism evidence="2">
    <name type="scientific">viral metagenome</name>
    <dbReference type="NCBI Taxonomy" id="1070528"/>
    <lineage>
        <taxon>unclassified sequences</taxon>
        <taxon>metagenomes</taxon>
        <taxon>organismal metagenomes</taxon>
    </lineage>
</organism>
<dbReference type="InterPro" id="IPR050381">
    <property type="entry name" value="SLX1_endonuclease"/>
</dbReference>
<dbReference type="AlphaFoldDB" id="A0A6C0IKY5"/>
<dbReference type="Pfam" id="PF01541">
    <property type="entry name" value="GIY-YIG"/>
    <property type="match status" value="1"/>
</dbReference>
<accession>A0A6C0IKY5</accession>
<dbReference type="PANTHER" id="PTHR20208:SF13">
    <property type="entry name" value="STRUCTURE-SPECIFIC ENDONUCLEASE SUBUNIT SLX1"/>
    <property type="match status" value="1"/>
</dbReference>
<dbReference type="InterPro" id="IPR000305">
    <property type="entry name" value="GIY-YIG_endonuc"/>
</dbReference>
<proteinExistence type="predicted"/>
<dbReference type="EMBL" id="MN740208">
    <property type="protein sequence ID" value="QHT93479.1"/>
    <property type="molecule type" value="Genomic_DNA"/>
</dbReference>
<dbReference type="PROSITE" id="PS50164">
    <property type="entry name" value="GIY_YIG"/>
    <property type="match status" value="1"/>
</dbReference>